<feature type="compositionally biased region" description="Basic and acidic residues" evidence="2">
    <location>
        <begin position="434"/>
        <end position="454"/>
    </location>
</feature>
<dbReference type="InterPro" id="IPR040472">
    <property type="entry name" value="FMRP_KH0"/>
</dbReference>
<dbReference type="GO" id="GO:0048513">
    <property type="term" value="P:animal organ development"/>
    <property type="evidence" value="ECO:0007669"/>
    <property type="project" value="TreeGrafter"/>
</dbReference>
<dbReference type="GO" id="GO:0043488">
    <property type="term" value="P:regulation of mRNA stability"/>
    <property type="evidence" value="ECO:0007669"/>
    <property type="project" value="TreeGrafter"/>
</dbReference>
<evidence type="ECO:0000256" key="1">
    <source>
        <dbReference type="PROSITE-ProRule" id="PRU00117"/>
    </source>
</evidence>
<feature type="domain" description="K Homology" evidence="3">
    <location>
        <begin position="256"/>
        <end position="332"/>
    </location>
</feature>
<reference evidence="5" key="1">
    <citation type="submission" date="2016-11" db="UniProtKB">
        <authorList>
            <consortium name="WormBaseParasite"/>
        </authorList>
    </citation>
    <scope>IDENTIFICATION</scope>
</reference>
<dbReference type="Pfam" id="PF00013">
    <property type="entry name" value="KH_1"/>
    <property type="match status" value="1"/>
</dbReference>
<dbReference type="GO" id="GO:0045727">
    <property type="term" value="P:positive regulation of translation"/>
    <property type="evidence" value="ECO:0007669"/>
    <property type="project" value="TreeGrafter"/>
</dbReference>
<sequence length="471" mass="51784">MEVEVKYEEGVYIKAAVQGVNDEGVVVAFEGNLKEPCTMPFAECRIPPTARLTKPPAVNDVIEAYAKLKGKDANGWQKVVVRDIKGGFVIVVLNDRESDIVAYELCRPVSTSSRFLTKNMIKQLKIAVPNDLKKFFGRPDTYTDFAKTVTNINVDYLPQSGELVITSLADQYIKRAEILADMYFNDSRQKMQLLQRREEASRQLESTGTSANINEARKIQDIVDIQLDESDANSPCVFKVIAKTHEAAEKARGMLEYAMESVAVPQTFVGKVIGKAGKTIQEVVDKSGVVRVQIDDSPSQAENGGEDIVNFVFTGTREAIENAGFLIEFHVKHLKEMDEMRDQMDDLSRQLYTTRASPGPNGGPYNHSFYGANGDRRGYAGRSDYRAQDGPSDRGRGRGGRGRPRGRGGMVSNAGVDDSDSDASKGGKNPTPEAPKEEVVNGRTEHANRGEHNRSQRGRRGGRGRGSAAAN</sequence>
<dbReference type="GO" id="GO:0045182">
    <property type="term" value="F:translation regulator activity"/>
    <property type="evidence" value="ECO:0007669"/>
    <property type="project" value="TreeGrafter"/>
</dbReference>
<dbReference type="Pfam" id="PF17904">
    <property type="entry name" value="KH_9"/>
    <property type="match status" value="1"/>
</dbReference>
<keyword evidence="4" id="KW-1185">Reference proteome</keyword>
<name>A0A1I7ZI65_9BILA</name>
<dbReference type="PANTHER" id="PTHR10603:SF7">
    <property type="entry name" value="FRAGILE X MESSENGER RIBONUCLEOPROTEIN 1 HOMOLOG"/>
    <property type="match status" value="1"/>
</dbReference>
<dbReference type="GO" id="GO:0010494">
    <property type="term" value="C:cytoplasmic stress granule"/>
    <property type="evidence" value="ECO:0007669"/>
    <property type="project" value="TreeGrafter"/>
</dbReference>
<accession>A0A1I7ZI65</accession>
<dbReference type="Pfam" id="PF18336">
    <property type="entry name" value="Tudor_FRX1"/>
    <property type="match status" value="1"/>
</dbReference>
<dbReference type="GO" id="GO:0098793">
    <property type="term" value="C:presynapse"/>
    <property type="evidence" value="ECO:0007669"/>
    <property type="project" value="GOC"/>
</dbReference>
<dbReference type="SMART" id="SM00322">
    <property type="entry name" value="KH"/>
    <property type="match status" value="1"/>
</dbReference>
<evidence type="ECO:0000259" key="3">
    <source>
        <dbReference type="SMART" id="SM00322"/>
    </source>
</evidence>
<protein>
    <submittedName>
        <fullName evidence="5">KH domain-containing protein</fullName>
    </submittedName>
</protein>
<dbReference type="GO" id="GO:0048170">
    <property type="term" value="P:positive regulation of long-term neuronal synaptic plasticity"/>
    <property type="evidence" value="ECO:0007669"/>
    <property type="project" value="TreeGrafter"/>
</dbReference>
<proteinExistence type="predicted"/>
<dbReference type="InterPro" id="IPR041560">
    <property type="entry name" value="Tudor_FRM1"/>
</dbReference>
<dbReference type="WBParaSite" id="L893_g26630.t2">
    <property type="protein sequence ID" value="L893_g26630.t2"/>
    <property type="gene ID" value="L893_g26630"/>
</dbReference>
<dbReference type="Gene3D" id="2.30.30.140">
    <property type="match status" value="2"/>
</dbReference>
<dbReference type="PROSITE" id="PS50084">
    <property type="entry name" value="KH_TYPE_1"/>
    <property type="match status" value="1"/>
</dbReference>
<organism evidence="4 5">
    <name type="scientific">Steinernema glaseri</name>
    <dbReference type="NCBI Taxonomy" id="37863"/>
    <lineage>
        <taxon>Eukaryota</taxon>
        <taxon>Metazoa</taxon>
        <taxon>Ecdysozoa</taxon>
        <taxon>Nematoda</taxon>
        <taxon>Chromadorea</taxon>
        <taxon>Rhabditida</taxon>
        <taxon>Tylenchina</taxon>
        <taxon>Panagrolaimomorpha</taxon>
        <taxon>Strongyloidoidea</taxon>
        <taxon>Steinernematidae</taxon>
        <taxon>Steinernema</taxon>
    </lineage>
</organism>
<feature type="compositionally biased region" description="Basic and acidic residues" evidence="2">
    <location>
        <begin position="374"/>
        <end position="396"/>
    </location>
</feature>
<dbReference type="GO" id="GO:0003730">
    <property type="term" value="F:mRNA 3'-UTR binding"/>
    <property type="evidence" value="ECO:0007669"/>
    <property type="project" value="TreeGrafter"/>
</dbReference>
<evidence type="ECO:0000256" key="2">
    <source>
        <dbReference type="SAM" id="MobiDB-lite"/>
    </source>
</evidence>
<dbReference type="GO" id="GO:0051028">
    <property type="term" value="P:mRNA transport"/>
    <property type="evidence" value="ECO:0007669"/>
    <property type="project" value="TreeGrafter"/>
</dbReference>
<feature type="region of interest" description="Disordered" evidence="2">
    <location>
        <begin position="353"/>
        <end position="471"/>
    </location>
</feature>
<evidence type="ECO:0000313" key="5">
    <source>
        <dbReference type="WBParaSite" id="L893_g26630.t2"/>
    </source>
</evidence>
<dbReference type="CDD" id="cd22425">
    <property type="entry name" value="KH_I_FMR1_FXR_rpt1"/>
    <property type="match status" value="1"/>
</dbReference>
<dbReference type="InterPro" id="IPR036612">
    <property type="entry name" value="KH_dom_type_1_sf"/>
</dbReference>
<dbReference type="SUPFAM" id="SSF54791">
    <property type="entry name" value="Eukaryotic type KH-domain (KH-domain type I)"/>
    <property type="match status" value="1"/>
</dbReference>
<dbReference type="AlphaFoldDB" id="A0A1I7ZI65"/>
<dbReference type="Gene3D" id="3.30.1370.10">
    <property type="entry name" value="K Homology domain, type 1"/>
    <property type="match status" value="2"/>
</dbReference>
<dbReference type="InterPro" id="IPR004088">
    <property type="entry name" value="KH_dom_type_1"/>
</dbReference>
<dbReference type="InterPro" id="IPR040148">
    <property type="entry name" value="FMR1"/>
</dbReference>
<evidence type="ECO:0000313" key="4">
    <source>
        <dbReference type="Proteomes" id="UP000095287"/>
    </source>
</evidence>
<dbReference type="GO" id="GO:0043005">
    <property type="term" value="C:neuron projection"/>
    <property type="evidence" value="ECO:0007669"/>
    <property type="project" value="TreeGrafter"/>
</dbReference>
<dbReference type="InterPro" id="IPR004087">
    <property type="entry name" value="KH_dom"/>
</dbReference>
<keyword evidence="1" id="KW-0694">RNA-binding</keyword>
<dbReference type="GO" id="GO:0005634">
    <property type="term" value="C:nucleus"/>
    <property type="evidence" value="ECO:0007669"/>
    <property type="project" value="TreeGrafter"/>
</dbReference>
<dbReference type="GO" id="GO:0099577">
    <property type="term" value="P:regulation of translation at presynapse, modulating synaptic transmission"/>
    <property type="evidence" value="ECO:0007669"/>
    <property type="project" value="TreeGrafter"/>
</dbReference>
<dbReference type="Proteomes" id="UP000095287">
    <property type="component" value="Unplaced"/>
</dbReference>
<feature type="compositionally biased region" description="Basic residues" evidence="2">
    <location>
        <begin position="397"/>
        <end position="406"/>
    </location>
</feature>
<dbReference type="PANTHER" id="PTHR10603">
    <property type="entry name" value="FRAGILE X MENTAL RETARDATION SYNDROME-RELATED PROTEIN"/>
    <property type="match status" value="1"/>
</dbReference>